<name>A0A846MW72_9PROT</name>
<evidence type="ECO:0000313" key="2">
    <source>
        <dbReference type="EMBL" id="NIK87237.1"/>
    </source>
</evidence>
<keyword evidence="1" id="KW-0732">Signal</keyword>
<keyword evidence="3" id="KW-1185">Reference proteome</keyword>
<gene>
    <name evidence="2" type="ORF">FHS83_000555</name>
</gene>
<organism evidence="2 3">
    <name type="scientific">Rhizomicrobium palustre</name>
    <dbReference type="NCBI Taxonomy" id="189966"/>
    <lineage>
        <taxon>Bacteria</taxon>
        <taxon>Pseudomonadati</taxon>
        <taxon>Pseudomonadota</taxon>
        <taxon>Alphaproteobacteria</taxon>
        <taxon>Micropepsales</taxon>
        <taxon>Micropepsaceae</taxon>
        <taxon>Rhizomicrobium</taxon>
    </lineage>
</organism>
<dbReference type="EMBL" id="JAASRM010000001">
    <property type="protein sequence ID" value="NIK87237.1"/>
    <property type="molecule type" value="Genomic_DNA"/>
</dbReference>
<dbReference type="NCBIfam" id="TIGR04433">
    <property type="entry name" value="UrcA_uranyl"/>
    <property type="match status" value="1"/>
</dbReference>
<dbReference type="RefSeq" id="WP_167080657.1">
    <property type="nucleotide sequence ID" value="NZ_BAAADC010000001.1"/>
</dbReference>
<dbReference type="AlphaFoldDB" id="A0A846MW72"/>
<feature type="chain" id="PRO_5032658712" evidence="1">
    <location>
        <begin position="25"/>
        <end position="117"/>
    </location>
</feature>
<comment type="caution">
    <text evidence="2">The sequence shown here is derived from an EMBL/GenBank/DDBJ whole genome shotgun (WGS) entry which is preliminary data.</text>
</comment>
<dbReference type="Proteomes" id="UP000570514">
    <property type="component" value="Unassembled WGS sequence"/>
</dbReference>
<proteinExistence type="predicted"/>
<accession>A0A846MW72</accession>
<sequence length="117" mass="11929">MSRITRHSAFLLCAAALAATPAFAAGSVEVTGFTPTLGGAAVQKKVVVRFDDLDATDPQGAANLYQRLNLVAGKLCASNDGGNSALLTTRVEECRVKALAEAVKSVGTPALAAVAKK</sequence>
<evidence type="ECO:0000256" key="1">
    <source>
        <dbReference type="SAM" id="SignalP"/>
    </source>
</evidence>
<reference evidence="2 3" key="1">
    <citation type="submission" date="2020-03" db="EMBL/GenBank/DDBJ databases">
        <title>Genomic Encyclopedia of Type Strains, Phase IV (KMG-IV): sequencing the most valuable type-strain genomes for metagenomic binning, comparative biology and taxonomic classification.</title>
        <authorList>
            <person name="Goeker M."/>
        </authorList>
    </citation>
    <scope>NUCLEOTIDE SEQUENCE [LARGE SCALE GENOMIC DNA]</scope>
    <source>
        <strain evidence="2 3">DSM 19867</strain>
    </source>
</reference>
<protein>
    <submittedName>
        <fullName evidence="2">UrcA family protein</fullName>
    </submittedName>
</protein>
<evidence type="ECO:0000313" key="3">
    <source>
        <dbReference type="Proteomes" id="UP000570514"/>
    </source>
</evidence>
<feature type="signal peptide" evidence="1">
    <location>
        <begin position="1"/>
        <end position="24"/>
    </location>
</feature>
<dbReference type="InterPro" id="IPR030972">
    <property type="entry name" value="UrcA_uranyl"/>
</dbReference>